<dbReference type="Pfam" id="PF01352">
    <property type="entry name" value="KRAB"/>
    <property type="match status" value="1"/>
</dbReference>
<dbReference type="AlphaFoldDB" id="A0A7J7EUN4"/>
<dbReference type="InterPro" id="IPR050169">
    <property type="entry name" value="Krueppel_C2H2_ZnF"/>
</dbReference>
<dbReference type="Proteomes" id="UP000551758">
    <property type="component" value="Unassembled WGS sequence"/>
</dbReference>
<evidence type="ECO:0000313" key="3">
    <source>
        <dbReference type="Proteomes" id="UP000551758"/>
    </source>
</evidence>
<dbReference type="GO" id="GO:0006355">
    <property type="term" value="P:regulation of DNA-templated transcription"/>
    <property type="evidence" value="ECO:0007669"/>
    <property type="project" value="InterPro"/>
</dbReference>
<organism evidence="2 3">
    <name type="scientific">Diceros bicornis minor</name>
    <name type="common">South-central black rhinoceros</name>
    <dbReference type="NCBI Taxonomy" id="77932"/>
    <lineage>
        <taxon>Eukaryota</taxon>
        <taxon>Metazoa</taxon>
        <taxon>Chordata</taxon>
        <taxon>Craniata</taxon>
        <taxon>Vertebrata</taxon>
        <taxon>Euteleostomi</taxon>
        <taxon>Mammalia</taxon>
        <taxon>Eutheria</taxon>
        <taxon>Laurasiatheria</taxon>
        <taxon>Perissodactyla</taxon>
        <taxon>Rhinocerotidae</taxon>
        <taxon>Diceros</taxon>
    </lineage>
</organism>
<reference evidence="2 3" key="1">
    <citation type="journal article" date="2020" name="Mol. Biol. Evol.">
        <title>Interspecific Gene Flow and the Evolution of Specialization in Black and White Rhinoceros.</title>
        <authorList>
            <person name="Moodley Y."/>
            <person name="Westbury M.V."/>
            <person name="Russo I.M."/>
            <person name="Gopalakrishnan S."/>
            <person name="Rakotoarivelo A."/>
            <person name="Olsen R.A."/>
            <person name="Prost S."/>
            <person name="Tunstall T."/>
            <person name="Ryder O.A."/>
            <person name="Dalen L."/>
            <person name="Bruford M.W."/>
        </authorList>
    </citation>
    <scope>NUCLEOTIDE SEQUENCE [LARGE SCALE GENOMIC DNA]</scope>
    <source>
        <strain evidence="2">SBR-YM</strain>
        <tissue evidence="2">Skin</tissue>
    </source>
</reference>
<evidence type="ECO:0000259" key="1">
    <source>
        <dbReference type="PROSITE" id="PS50805"/>
    </source>
</evidence>
<protein>
    <recommendedName>
        <fullName evidence="1">KRAB domain-containing protein</fullName>
    </recommendedName>
</protein>
<keyword evidence="3" id="KW-1185">Reference proteome</keyword>
<dbReference type="SUPFAM" id="SSF109640">
    <property type="entry name" value="KRAB domain (Kruppel-associated box)"/>
    <property type="match status" value="1"/>
</dbReference>
<dbReference type="CDD" id="cd07765">
    <property type="entry name" value="KRAB_A-box"/>
    <property type="match status" value="1"/>
</dbReference>
<dbReference type="SMART" id="SM00349">
    <property type="entry name" value="KRAB"/>
    <property type="match status" value="1"/>
</dbReference>
<sequence>MCLMELRPGGVGRVGIMKAGKCEEAALYLIRPSFLKGSRNLLFQKSVTFEDVAVYFTQTEWDSLSPAQRALYRDVMLENYGNVASLVDIDIQTDDNLTKEMYEEKVNTSFELQKDFSQETDFAEAFILEKWQEVHAVGSP</sequence>
<dbReference type="Gene3D" id="6.10.140.140">
    <property type="match status" value="1"/>
</dbReference>
<dbReference type="InterPro" id="IPR036051">
    <property type="entry name" value="KRAB_dom_sf"/>
</dbReference>
<dbReference type="EMBL" id="JACDTQ010002243">
    <property type="protein sequence ID" value="KAF5919520.1"/>
    <property type="molecule type" value="Genomic_DNA"/>
</dbReference>
<name>A0A7J7EUN4_DICBM</name>
<comment type="caution">
    <text evidence="2">The sequence shown here is derived from an EMBL/GenBank/DDBJ whole genome shotgun (WGS) entry which is preliminary data.</text>
</comment>
<dbReference type="PANTHER" id="PTHR23232">
    <property type="entry name" value="KRAB DOMAIN C2H2 ZINC FINGER"/>
    <property type="match status" value="1"/>
</dbReference>
<proteinExistence type="predicted"/>
<accession>A0A7J7EUN4</accession>
<dbReference type="PANTHER" id="PTHR23232:SF162">
    <property type="entry name" value="ZINC FINGER PROTEIN 662"/>
    <property type="match status" value="1"/>
</dbReference>
<evidence type="ECO:0000313" key="2">
    <source>
        <dbReference type="EMBL" id="KAF5919520.1"/>
    </source>
</evidence>
<dbReference type="PROSITE" id="PS50805">
    <property type="entry name" value="KRAB"/>
    <property type="match status" value="1"/>
</dbReference>
<gene>
    <name evidence="2" type="ORF">HPG69_000119</name>
</gene>
<dbReference type="InterPro" id="IPR001909">
    <property type="entry name" value="KRAB"/>
</dbReference>
<feature type="domain" description="KRAB" evidence="1">
    <location>
        <begin position="47"/>
        <end position="118"/>
    </location>
</feature>